<feature type="transmembrane region" description="Helical" evidence="6">
    <location>
        <begin position="327"/>
        <end position="347"/>
    </location>
</feature>
<feature type="domain" description="Metallo-beta-lactamase" evidence="7">
    <location>
        <begin position="474"/>
        <end position="678"/>
    </location>
</feature>
<accession>D4LUT0</accession>
<dbReference type="KEGG" id="rob:CK5_33390"/>
<reference evidence="8 9" key="2">
    <citation type="submission" date="2010-03" db="EMBL/GenBank/DDBJ databases">
        <authorList>
            <person name="Pajon A."/>
        </authorList>
    </citation>
    <scope>NUCLEOTIDE SEQUENCE [LARGE SCALE GENOMIC DNA]</scope>
    <source>
        <strain evidence="8 9">A2-162</strain>
    </source>
</reference>
<dbReference type="InterPro" id="IPR001279">
    <property type="entry name" value="Metallo-B-lactamas"/>
</dbReference>
<evidence type="ECO:0000256" key="5">
    <source>
        <dbReference type="ARBA" id="ARBA00023136"/>
    </source>
</evidence>
<evidence type="ECO:0000259" key="7">
    <source>
        <dbReference type="SMART" id="SM00849"/>
    </source>
</evidence>
<dbReference type="InterPro" id="IPR025405">
    <property type="entry name" value="DUF4131"/>
</dbReference>
<dbReference type="GO" id="GO:0005886">
    <property type="term" value="C:plasma membrane"/>
    <property type="evidence" value="ECO:0007669"/>
    <property type="project" value="UniProtKB-SubCell"/>
</dbReference>
<dbReference type="SUPFAM" id="SSF56281">
    <property type="entry name" value="Metallo-hydrolase/oxidoreductase"/>
    <property type="match status" value="1"/>
</dbReference>
<sequence>MKRRPVCLVCLFLMLCLYVTDLVGISMINGNPLPVSVQKYISEHPKLTVSGEVQECQAEEYSLSVYLKQVCLTVGSEQIPIENIKVYLNKEEQIRIGMFLRVCGKLEEIPGPRNPGEFDSKQYYACRKIYYQMKEGEVCDKSIGYSYFGQFLQEIRQKAETILDEAAGAYAGIFQAMILGERGNLDAETKMQYQMAGIMHILAISGLHISFVGMGFFRLLKKAGAGNGVAGAVSAFLIYAYGIVTGGSVSAMRAVGMFLVLVGAGIAGRSYDLLSAMALSAIVLLLDAPAYLYNVSFLLSFGAVIGIGALTPEICSLLNLKKRTAKSLAGSVIVWLITLPIALHAYGEVSLAGVILNLLVLPTSGIVLASGIFALPVGIFVIEIAKRVVFPGKCVLFLYEKLCEVVGWIPHSTWIAGSPQLWQCAVYYVMLGVAFAGVKWGKKAASVALVIFAVVFLGYHSRNGLAITCLDIGQGDCCVLKMPGGENFLIDGGSSNKKNTAVYQILPYLKNQGIAILDGIFVSHTDQDHISGIEELLELCAQKLTTVRVKNLILPDWDTTGGEYEKLKMLAEQTGIRVQTVREGNLLKTKEAQIEILAPENGADGSDTNEDGMVMKVHFGKFRGLFTGDIGAETEKKLLDSMEDVDFLKVAHHGSKYSTCQGFLDVVSPEIAVISCSAKNTYGHPSADTIKKLEDCGAQVEYTMKNGAITVRTDGEGIWLDRFID</sequence>
<reference evidence="8 9" key="1">
    <citation type="submission" date="2010-03" db="EMBL/GenBank/DDBJ databases">
        <title>The genome sequence of Ruminococcus obeum A2-162.</title>
        <authorList>
            <consortium name="metaHIT consortium -- http://www.metahit.eu/"/>
            <person name="Pajon A."/>
            <person name="Turner K."/>
            <person name="Parkhill J."/>
            <person name="Duncan S."/>
            <person name="Flint H."/>
        </authorList>
    </citation>
    <scope>NUCLEOTIDE SEQUENCE [LARGE SCALE GENOMIC DNA]</scope>
    <source>
        <strain evidence="8 9">A2-162</strain>
    </source>
</reference>
<feature type="transmembrane region" description="Helical" evidence="6">
    <location>
        <begin position="274"/>
        <end position="292"/>
    </location>
</feature>
<organism evidence="8 9">
    <name type="scientific">Blautia obeum A2-162</name>
    <dbReference type="NCBI Taxonomy" id="657314"/>
    <lineage>
        <taxon>Bacteria</taxon>
        <taxon>Bacillati</taxon>
        <taxon>Bacillota</taxon>
        <taxon>Clostridia</taxon>
        <taxon>Lachnospirales</taxon>
        <taxon>Lachnospiraceae</taxon>
        <taxon>Blautia</taxon>
    </lineage>
</organism>
<feature type="transmembrane region" description="Helical" evidence="6">
    <location>
        <begin position="224"/>
        <end position="244"/>
    </location>
</feature>
<dbReference type="PANTHER" id="PTHR30619">
    <property type="entry name" value="DNA INTERNALIZATION/COMPETENCE PROTEIN COMEC/REC2"/>
    <property type="match status" value="1"/>
</dbReference>
<keyword evidence="4 6" id="KW-1133">Transmembrane helix</keyword>
<dbReference type="InterPro" id="IPR052159">
    <property type="entry name" value="Competence_DNA_uptake"/>
</dbReference>
<keyword evidence="5 6" id="KW-0472">Membrane</keyword>
<dbReference type="InterPro" id="IPR036866">
    <property type="entry name" value="RibonucZ/Hydroxyglut_hydro"/>
</dbReference>
<dbReference type="NCBIfam" id="TIGR00361">
    <property type="entry name" value="ComEC_Rec2"/>
    <property type="match status" value="1"/>
</dbReference>
<dbReference type="Proteomes" id="UP000008955">
    <property type="component" value="Chromosome"/>
</dbReference>
<dbReference type="InterPro" id="IPR035681">
    <property type="entry name" value="ComA-like_MBL"/>
</dbReference>
<comment type="subcellular location">
    <subcellularLocation>
        <location evidence="1">Cell membrane</location>
        <topology evidence="1">Multi-pass membrane protein</topology>
    </subcellularLocation>
</comment>
<dbReference type="PATRIC" id="fig|657314.3.peg.3233"/>
<evidence type="ECO:0000256" key="4">
    <source>
        <dbReference type="ARBA" id="ARBA00022989"/>
    </source>
</evidence>
<dbReference type="SMART" id="SM00849">
    <property type="entry name" value="Lactamase_B"/>
    <property type="match status" value="1"/>
</dbReference>
<evidence type="ECO:0000256" key="3">
    <source>
        <dbReference type="ARBA" id="ARBA00022692"/>
    </source>
</evidence>
<keyword evidence="2" id="KW-1003">Cell membrane</keyword>
<dbReference type="NCBIfam" id="TIGR00360">
    <property type="entry name" value="ComEC_N-term"/>
    <property type="match status" value="1"/>
</dbReference>
<proteinExistence type="predicted"/>
<keyword evidence="9" id="KW-1185">Reference proteome</keyword>
<feature type="transmembrane region" description="Helical" evidence="6">
    <location>
        <begin position="197"/>
        <end position="217"/>
    </location>
</feature>
<dbReference type="Pfam" id="PF13567">
    <property type="entry name" value="DUF4131"/>
    <property type="match status" value="1"/>
</dbReference>
<dbReference type="CDD" id="cd07731">
    <property type="entry name" value="ComA-like_MBL-fold"/>
    <property type="match status" value="1"/>
</dbReference>
<evidence type="ECO:0000313" key="9">
    <source>
        <dbReference type="Proteomes" id="UP000008955"/>
    </source>
</evidence>
<dbReference type="Gene3D" id="3.60.15.10">
    <property type="entry name" value="Ribonuclease Z/Hydroxyacylglutathione hydrolase-like"/>
    <property type="match status" value="1"/>
</dbReference>
<evidence type="ECO:0000256" key="1">
    <source>
        <dbReference type="ARBA" id="ARBA00004651"/>
    </source>
</evidence>
<feature type="transmembrane region" description="Helical" evidence="6">
    <location>
        <begin position="298"/>
        <end position="320"/>
    </location>
</feature>
<dbReference type="PANTHER" id="PTHR30619:SF7">
    <property type="entry name" value="BETA-LACTAMASE DOMAIN PROTEIN"/>
    <property type="match status" value="1"/>
</dbReference>
<protein>
    <submittedName>
        <fullName evidence="8">DNA internalization-related competence protein ComEC/Rec2</fullName>
    </submittedName>
</protein>
<dbReference type="Pfam" id="PF03772">
    <property type="entry name" value="Competence"/>
    <property type="match status" value="1"/>
</dbReference>
<dbReference type="EMBL" id="FP929054">
    <property type="protein sequence ID" value="CBL24538.1"/>
    <property type="molecule type" value="Genomic_DNA"/>
</dbReference>
<evidence type="ECO:0000256" key="6">
    <source>
        <dbReference type="SAM" id="Phobius"/>
    </source>
</evidence>
<dbReference type="GO" id="GO:0030420">
    <property type="term" value="P:establishment of competence for transformation"/>
    <property type="evidence" value="ECO:0007669"/>
    <property type="project" value="InterPro"/>
</dbReference>
<keyword evidence="3 6" id="KW-0812">Transmembrane</keyword>
<dbReference type="RefSeq" id="WP_015543290.1">
    <property type="nucleotide sequence ID" value="NC_021022.1"/>
</dbReference>
<gene>
    <name evidence="8" type="ORF">CK5_33390</name>
</gene>
<dbReference type="HOGENOM" id="CLU_010363_2_2_9"/>
<feature type="transmembrane region" description="Helical" evidence="6">
    <location>
        <begin position="250"/>
        <end position="267"/>
    </location>
</feature>
<evidence type="ECO:0000256" key="2">
    <source>
        <dbReference type="ARBA" id="ARBA00022475"/>
    </source>
</evidence>
<name>D4LUT0_9FIRM</name>
<evidence type="ECO:0000313" key="8">
    <source>
        <dbReference type="EMBL" id="CBL24538.1"/>
    </source>
</evidence>
<feature type="transmembrane region" description="Helical" evidence="6">
    <location>
        <begin position="359"/>
        <end position="382"/>
    </location>
</feature>
<dbReference type="Pfam" id="PF00753">
    <property type="entry name" value="Lactamase_B"/>
    <property type="match status" value="1"/>
</dbReference>
<dbReference type="InterPro" id="IPR004477">
    <property type="entry name" value="ComEC_N"/>
</dbReference>
<dbReference type="AlphaFoldDB" id="D4LUT0"/>
<feature type="transmembrane region" description="Helical" evidence="6">
    <location>
        <begin position="445"/>
        <end position="461"/>
    </location>
</feature>
<dbReference type="InterPro" id="IPR004797">
    <property type="entry name" value="Competence_ComEC/Rec2"/>
</dbReference>